<dbReference type="GO" id="GO:0005737">
    <property type="term" value="C:cytoplasm"/>
    <property type="evidence" value="ECO:0007669"/>
    <property type="project" value="UniProtKB-UniRule"/>
</dbReference>
<gene>
    <name evidence="10" type="primary">hutI</name>
    <name evidence="10" type="ORF">FUAX_44490</name>
</gene>
<keyword evidence="3" id="KW-0479">Metal-binding</keyword>
<name>A0AAU9CYH8_9BACT</name>
<dbReference type="GO" id="GO:0019556">
    <property type="term" value="P:L-histidine catabolic process to glutamate and formamide"/>
    <property type="evidence" value="ECO:0007669"/>
    <property type="project" value="UniProtKB-UniRule"/>
</dbReference>
<protein>
    <recommendedName>
        <fullName evidence="2 8">Imidazolonepropionase</fullName>
        <ecNumber evidence="2 8">3.5.2.7</ecNumber>
    </recommendedName>
</protein>
<dbReference type="KEGG" id="fax:FUAX_44490"/>
<dbReference type="PANTHER" id="PTHR42752">
    <property type="entry name" value="IMIDAZOLONEPROPIONASE"/>
    <property type="match status" value="1"/>
</dbReference>
<keyword evidence="6" id="KW-0862">Zinc</keyword>
<dbReference type="AlphaFoldDB" id="A0AAU9CYH8"/>
<dbReference type="PANTHER" id="PTHR42752:SF1">
    <property type="entry name" value="IMIDAZOLONEPROPIONASE-RELATED"/>
    <property type="match status" value="1"/>
</dbReference>
<evidence type="ECO:0000259" key="9">
    <source>
        <dbReference type="Pfam" id="PF01979"/>
    </source>
</evidence>
<dbReference type="Pfam" id="PF01979">
    <property type="entry name" value="Amidohydro_1"/>
    <property type="match status" value="1"/>
</dbReference>
<evidence type="ECO:0000256" key="2">
    <source>
        <dbReference type="ARBA" id="ARBA00012864"/>
    </source>
</evidence>
<keyword evidence="10" id="KW-0614">Plasmid</keyword>
<dbReference type="EMBL" id="AP025316">
    <property type="protein sequence ID" value="BDD12017.1"/>
    <property type="molecule type" value="Genomic_DNA"/>
</dbReference>
<dbReference type="Proteomes" id="UP001348817">
    <property type="component" value="Plasmid pFA2"/>
</dbReference>
<dbReference type="GO" id="GO:0050480">
    <property type="term" value="F:imidazolonepropionase activity"/>
    <property type="evidence" value="ECO:0007669"/>
    <property type="project" value="UniProtKB-UniRule"/>
</dbReference>
<dbReference type="Gene3D" id="3.20.20.140">
    <property type="entry name" value="Metal-dependent hydrolases"/>
    <property type="match status" value="1"/>
</dbReference>
<keyword evidence="5" id="KW-0369">Histidine metabolism</keyword>
<dbReference type="InterPro" id="IPR032466">
    <property type="entry name" value="Metal_Hydrolase"/>
</dbReference>
<dbReference type="Gene3D" id="2.30.40.10">
    <property type="entry name" value="Urease, subunit C, domain 1"/>
    <property type="match status" value="1"/>
</dbReference>
<geneLocation type="plasmid" evidence="10 11">
    <name>pFA2</name>
</geneLocation>
<dbReference type="InterPro" id="IPR006680">
    <property type="entry name" value="Amidohydro-rel"/>
</dbReference>
<evidence type="ECO:0000256" key="8">
    <source>
        <dbReference type="NCBIfam" id="TIGR01224"/>
    </source>
</evidence>
<dbReference type="GO" id="GO:0046872">
    <property type="term" value="F:metal ion binding"/>
    <property type="evidence" value="ECO:0007669"/>
    <property type="project" value="UniProtKB-KW"/>
</dbReference>
<evidence type="ECO:0000256" key="6">
    <source>
        <dbReference type="ARBA" id="ARBA00022833"/>
    </source>
</evidence>
<keyword evidence="4" id="KW-0378">Hydrolase</keyword>
<feature type="domain" description="Amidohydrolase-related" evidence="9">
    <location>
        <begin position="67"/>
        <end position="379"/>
    </location>
</feature>
<dbReference type="SUPFAM" id="SSF51338">
    <property type="entry name" value="Composite domain of metallo-dependent hydrolases"/>
    <property type="match status" value="2"/>
</dbReference>
<evidence type="ECO:0000256" key="3">
    <source>
        <dbReference type="ARBA" id="ARBA00022723"/>
    </source>
</evidence>
<evidence type="ECO:0000256" key="5">
    <source>
        <dbReference type="ARBA" id="ARBA00022808"/>
    </source>
</evidence>
<evidence type="ECO:0000313" key="10">
    <source>
        <dbReference type="EMBL" id="BDD12017.1"/>
    </source>
</evidence>
<keyword evidence="11" id="KW-1185">Reference proteome</keyword>
<evidence type="ECO:0000256" key="7">
    <source>
        <dbReference type="ARBA" id="ARBA00023004"/>
    </source>
</evidence>
<dbReference type="InterPro" id="IPR005920">
    <property type="entry name" value="HutI"/>
</dbReference>
<proteinExistence type="predicted"/>
<dbReference type="NCBIfam" id="TIGR01224">
    <property type="entry name" value="hutI"/>
    <property type="match status" value="1"/>
</dbReference>
<comment type="pathway">
    <text evidence="1">Amino-acid degradation.</text>
</comment>
<evidence type="ECO:0000256" key="4">
    <source>
        <dbReference type="ARBA" id="ARBA00022801"/>
    </source>
</evidence>
<reference evidence="10 11" key="1">
    <citation type="submission" date="2021-12" db="EMBL/GenBank/DDBJ databases">
        <title>Genome sequencing of bacteria with rrn-lacking chromosome and rrn-plasmid.</title>
        <authorList>
            <person name="Anda M."/>
            <person name="Iwasaki W."/>
        </authorList>
    </citation>
    <scope>NUCLEOTIDE SEQUENCE [LARGE SCALE GENOMIC DNA]</scope>
    <source>
        <strain evidence="10 11">DSM 100852</strain>
        <plasmid evidence="10 11">pFA2</plasmid>
    </source>
</reference>
<keyword evidence="7" id="KW-0408">Iron</keyword>
<dbReference type="InterPro" id="IPR011059">
    <property type="entry name" value="Metal-dep_hydrolase_composite"/>
</dbReference>
<dbReference type="EC" id="3.5.2.7" evidence="2 8"/>
<sequence>MRKLIGPFSQILTLDKLPDKGALSDSQLEIVENGGVLTEDRKIVAVGDFEALKPKADSFEEIKEEAVLLPGFVDAHTHICFGGSRAKDYAMRVAGVPYLEIARAGGGIQSSVNKTREASLEELIDGVSLRANRHLAQGVTTTEVKSGYGLSLEHEVKMLRAIKEANETGKADLISTCLAAHTKPKDFDGDNEAYLDYVANEILPVVKEQGLSDRVDIFTEETAFTVAQSVKYLNQAKAMGFDITVHADQFTSGAGTMAAELGALSADHLENSGSEEINALANSDTVAVALPGASLGLGMVYTPGRKLLDAGACLAIASDWNPGSAPMGHLLMQAAVFGAAEKLSTAEVLAALTCRASKALKLDDRGVLATGKLADFQAYPCADYREILYHQGMMAPSKVWKNSELVKG</sequence>
<evidence type="ECO:0000256" key="1">
    <source>
        <dbReference type="ARBA" id="ARBA00005023"/>
    </source>
</evidence>
<organism evidence="10 11">
    <name type="scientific">Fulvitalea axinellae</name>
    <dbReference type="NCBI Taxonomy" id="1182444"/>
    <lineage>
        <taxon>Bacteria</taxon>
        <taxon>Pseudomonadati</taxon>
        <taxon>Bacteroidota</taxon>
        <taxon>Cytophagia</taxon>
        <taxon>Cytophagales</taxon>
        <taxon>Persicobacteraceae</taxon>
        <taxon>Fulvitalea</taxon>
    </lineage>
</organism>
<evidence type="ECO:0000313" key="11">
    <source>
        <dbReference type="Proteomes" id="UP001348817"/>
    </source>
</evidence>
<dbReference type="RefSeq" id="WP_338395166.1">
    <property type="nucleotide sequence ID" value="NZ_AP025316.1"/>
</dbReference>
<dbReference type="SUPFAM" id="SSF51556">
    <property type="entry name" value="Metallo-dependent hydrolases"/>
    <property type="match status" value="1"/>
</dbReference>
<accession>A0AAU9CYH8</accession>